<feature type="disulfide bond" evidence="2">
    <location>
        <begin position="225"/>
        <end position="243"/>
    </location>
</feature>
<keyword evidence="4" id="KW-1133">Transmembrane helix</keyword>
<feature type="compositionally biased region" description="Basic residues" evidence="3">
    <location>
        <begin position="374"/>
        <end position="388"/>
    </location>
</feature>
<evidence type="ECO:0000256" key="3">
    <source>
        <dbReference type="SAM" id="MobiDB-lite"/>
    </source>
</evidence>
<comment type="caution">
    <text evidence="2">Lacks conserved residue(s) required for the propagation of feature annotation.</text>
</comment>
<dbReference type="Gene3D" id="4.10.400.10">
    <property type="entry name" value="Low-density Lipoprotein Receptor"/>
    <property type="match status" value="1"/>
</dbReference>
<dbReference type="PROSITE" id="PS01180">
    <property type="entry name" value="CUB"/>
    <property type="match status" value="1"/>
</dbReference>
<evidence type="ECO:0000313" key="7">
    <source>
        <dbReference type="Proteomes" id="UP001153620"/>
    </source>
</evidence>
<feature type="region of interest" description="Disordered" evidence="3">
    <location>
        <begin position="725"/>
        <end position="744"/>
    </location>
</feature>
<dbReference type="CDD" id="cd00112">
    <property type="entry name" value="LDLa"/>
    <property type="match status" value="1"/>
</dbReference>
<keyword evidence="4" id="KW-0472">Membrane</keyword>
<feature type="region of interest" description="Disordered" evidence="3">
    <location>
        <begin position="334"/>
        <end position="358"/>
    </location>
</feature>
<dbReference type="EMBL" id="OU895877">
    <property type="protein sequence ID" value="CAH1715632.1"/>
    <property type="molecule type" value="Genomic_DNA"/>
</dbReference>
<feature type="transmembrane region" description="Helical" evidence="4">
    <location>
        <begin position="289"/>
        <end position="309"/>
    </location>
</feature>
<dbReference type="PROSITE" id="PS01209">
    <property type="entry name" value="LDLRA_1"/>
    <property type="match status" value="1"/>
</dbReference>
<dbReference type="Pfam" id="PF00057">
    <property type="entry name" value="Ldl_recept_a"/>
    <property type="match status" value="1"/>
</dbReference>
<reference evidence="6" key="2">
    <citation type="submission" date="2022-10" db="EMBL/GenBank/DDBJ databases">
        <authorList>
            <consortium name="ENA_rothamsted_submissions"/>
            <consortium name="culmorum"/>
            <person name="King R."/>
        </authorList>
    </citation>
    <scope>NUCLEOTIDE SEQUENCE</scope>
</reference>
<dbReference type="InterPro" id="IPR002172">
    <property type="entry name" value="LDrepeatLR_classA_rpt"/>
</dbReference>
<keyword evidence="1 2" id="KW-1015">Disulfide bond</keyword>
<proteinExistence type="predicted"/>
<feature type="domain" description="CUB" evidence="5">
    <location>
        <begin position="90"/>
        <end position="199"/>
    </location>
</feature>
<protein>
    <recommendedName>
        <fullName evidence="5">CUB domain-containing protein</fullName>
    </recommendedName>
</protein>
<dbReference type="SMART" id="SM00192">
    <property type="entry name" value="LDLa"/>
    <property type="match status" value="1"/>
</dbReference>
<organism evidence="6 7">
    <name type="scientific">Chironomus riparius</name>
    <dbReference type="NCBI Taxonomy" id="315576"/>
    <lineage>
        <taxon>Eukaryota</taxon>
        <taxon>Metazoa</taxon>
        <taxon>Ecdysozoa</taxon>
        <taxon>Arthropoda</taxon>
        <taxon>Hexapoda</taxon>
        <taxon>Insecta</taxon>
        <taxon>Pterygota</taxon>
        <taxon>Neoptera</taxon>
        <taxon>Endopterygota</taxon>
        <taxon>Diptera</taxon>
        <taxon>Nematocera</taxon>
        <taxon>Chironomoidea</taxon>
        <taxon>Chironomidae</taxon>
        <taxon>Chironominae</taxon>
        <taxon>Chironomus</taxon>
    </lineage>
</organism>
<name>A0A9P0NH57_9DIPT</name>
<feature type="region of interest" description="Disordered" evidence="3">
    <location>
        <begin position="373"/>
        <end position="433"/>
    </location>
</feature>
<feature type="compositionally biased region" description="Acidic residues" evidence="3">
    <location>
        <begin position="734"/>
        <end position="744"/>
    </location>
</feature>
<sequence length="744" mass="84428">MKCDFESCRIRIEFSDFLISRSSSMEFIDTSGERFYVTGKNFRPPLLVSSGASVTIRFNANGGSDMGYKAKVWFISALELTDMTVAQTNCGGLVDTIGGVITMMNMSGKEFNESSSALYDCIWIIKPPEAYLQIKSHISIQVENFEDMASDSEIQIHQGITSDKVVIELLKSSEGGAVASRNLIAPLSAGFYVRLRGRFNSKSRLAIVYAIFSYSKCYTGNEFMCQNQRCISLMLQCDGFDHCGDNSDEPESCSEIWENSVIDRRWYSHTPNYYFPKLERFPDFRSTSIAFALSSLSLLLVISCLILMIHRNGNRVREQEELQNQLQTISQLLDANNNNNRPEEINEPPPNYEHPPNYDEIIKIGMDEQINRAKRERRSGRTSRLQRPRRSDPAVSVQRSLLELAVQEESDLPSTSSMGSVSGYYGNNDSRENLSRPFQMLDVEEAIETSRQNSPTIPNVSQTNISMPYSEAQKIEIPKTTDESINFSLPSSSAGIQNFLEPKHLWSEDSIYKRSWIRFNSDDYLSKVPHSININSFDSIDIAQMQEVDEYFRSYAASKAFFQLSQSEDSFVSMKSCFCDSTQSFFSEKYKTTLLTHKAECERCKTLIYQAENRRCSMCGDCVEKFYSPKVCTTCNGRISFQDLKNWSIKHQNINVEKPEETLAIKLCNCFPKYPSQNFSSIQSNDVNEIQVLPKISGKSCSYNEIVHQPRKKKSLQLFSSHTCLPLKSSSSSSDDDSSDANDD</sequence>
<evidence type="ECO:0000313" key="6">
    <source>
        <dbReference type="EMBL" id="CAH1715632.1"/>
    </source>
</evidence>
<dbReference type="PANTHER" id="PTHR24652:SF67">
    <property type="entry name" value="LOW-DENSITY LIPOPROTEIN RECEPTOR CLASS A DOMAIN-CONTAINING PROTEIN 2"/>
    <property type="match status" value="1"/>
</dbReference>
<dbReference type="SUPFAM" id="SSF57424">
    <property type="entry name" value="LDL receptor-like module"/>
    <property type="match status" value="1"/>
</dbReference>
<dbReference type="InterPro" id="IPR042333">
    <property type="entry name" value="LRAD2/Mig-13-like"/>
</dbReference>
<evidence type="ECO:0000256" key="2">
    <source>
        <dbReference type="PROSITE-ProRule" id="PRU00124"/>
    </source>
</evidence>
<dbReference type="OrthoDB" id="7791495at2759"/>
<keyword evidence="7" id="KW-1185">Reference proteome</keyword>
<dbReference type="PROSITE" id="PS50068">
    <property type="entry name" value="LDLRA_2"/>
    <property type="match status" value="1"/>
</dbReference>
<reference evidence="6" key="1">
    <citation type="submission" date="2022-01" db="EMBL/GenBank/DDBJ databases">
        <authorList>
            <person name="King R."/>
        </authorList>
    </citation>
    <scope>NUCLEOTIDE SEQUENCE</scope>
</reference>
<keyword evidence="4" id="KW-0812">Transmembrane</keyword>
<dbReference type="Proteomes" id="UP001153620">
    <property type="component" value="Chromosome 1"/>
</dbReference>
<evidence type="ECO:0000259" key="5">
    <source>
        <dbReference type="PROSITE" id="PS01180"/>
    </source>
</evidence>
<feature type="compositionally biased region" description="Polar residues" evidence="3">
    <location>
        <begin position="412"/>
        <end position="428"/>
    </location>
</feature>
<dbReference type="PANTHER" id="PTHR24652">
    <property type="entry name" value="LOW-DENSITY LIPOPROTEIN RECEPTOR CLASS A DOMAIN-CONTAINING PROTEIN 2"/>
    <property type="match status" value="1"/>
</dbReference>
<dbReference type="InterPro" id="IPR000859">
    <property type="entry name" value="CUB_dom"/>
</dbReference>
<gene>
    <name evidence="6" type="ORF">CHIRRI_LOCUS3968</name>
</gene>
<dbReference type="InterPro" id="IPR023415">
    <property type="entry name" value="LDLR_class-A_CS"/>
</dbReference>
<evidence type="ECO:0000256" key="4">
    <source>
        <dbReference type="SAM" id="Phobius"/>
    </source>
</evidence>
<dbReference type="AlphaFoldDB" id="A0A9P0NH57"/>
<evidence type="ECO:0000256" key="1">
    <source>
        <dbReference type="ARBA" id="ARBA00023157"/>
    </source>
</evidence>
<accession>A0A9P0NH57</accession>
<dbReference type="InterPro" id="IPR036055">
    <property type="entry name" value="LDL_receptor-like_sf"/>
</dbReference>